<dbReference type="EMBL" id="LGRX02008795">
    <property type="protein sequence ID" value="KAK3272782.1"/>
    <property type="molecule type" value="Genomic_DNA"/>
</dbReference>
<reference evidence="2 3" key="1">
    <citation type="journal article" date="2015" name="Genome Biol. Evol.">
        <title>Comparative Genomics of a Bacterivorous Green Alga Reveals Evolutionary Causalities and Consequences of Phago-Mixotrophic Mode of Nutrition.</title>
        <authorList>
            <person name="Burns J.A."/>
            <person name="Paasch A."/>
            <person name="Narechania A."/>
            <person name="Kim E."/>
        </authorList>
    </citation>
    <scope>NUCLEOTIDE SEQUENCE [LARGE SCALE GENOMIC DNA]</scope>
    <source>
        <strain evidence="2 3">PLY_AMNH</strain>
    </source>
</reference>
<evidence type="ECO:0000313" key="3">
    <source>
        <dbReference type="Proteomes" id="UP001190700"/>
    </source>
</evidence>
<feature type="region of interest" description="Disordered" evidence="1">
    <location>
        <begin position="337"/>
        <end position="396"/>
    </location>
</feature>
<dbReference type="AlphaFoldDB" id="A0AAE0G717"/>
<evidence type="ECO:0000313" key="2">
    <source>
        <dbReference type="EMBL" id="KAK3272782.1"/>
    </source>
</evidence>
<feature type="compositionally biased region" description="Basic and acidic residues" evidence="1">
    <location>
        <begin position="339"/>
        <end position="349"/>
    </location>
</feature>
<proteinExistence type="predicted"/>
<feature type="compositionally biased region" description="Basic and acidic residues" evidence="1">
    <location>
        <begin position="26"/>
        <end position="39"/>
    </location>
</feature>
<accession>A0AAE0G717</accession>
<feature type="region of interest" description="Disordered" evidence="1">
    <location>
        <begin position="122"/>
        <end position="147"/>
    </location>
</feature>
<protein>
    <submittedName>
        <fullName evidence="2">Uncharacterized protein</fullName>
    </submittedName>
</protein>
<feature type="compositionally biased region" description="Basic and acidic residues" evidence="1">
    <location>
        <begin position="370"/>
        <end position="396"/>
    </location>
</feature>
<gene>
    <name evidence="2" type="ORF">CYMTET_18939</name>
</gene>
<sequence>MGQEEKELSEASRGFIESENVSWIDGSKKEDELAERSSYDLRFNNAHDASSPVQPRRPSLPESENSDVMSQLAEELSPLKLRPAEKRCSQLEVSSPTHPDTAHTAGRVSFETAQQMLIYSSVNTPPKFPSANNHTPRSPETSPSSQHTRIEHLLHAFGAPEVSFAAKWTFKERGSLPGDREILELGEASWIQVEIHVSQEGLLIDPFYRRQKHLEPVFFPINLIARFSIRDRIFLFEAMHHPADPTQLHFLESTSIVVHCIQTSLQVAIKAKMEIMNKPLLPDGELDDGSDVVPSASETMSEHSLDIGMHSGSCKDAEGSGWSAWVPFSRLFRATPTDKSSRPHADLEGTHSCTDDDGVFGDEEEDDVNLLERADSEVKREGAAKAPKRLDLDSVA</sequence>
<evidence type="ECO:0000256" key="1">
    <source>
        <dbReference type="SAM" id="MobiDB-lite"/>
    </source>
</evidence>
<feature type="region of interest" description="Disordered" evidence="1">
    <location>
        <begin position="1"/>
        <end position="71"/>
    </location>
</feature>
<feature type="compositionally biased region" description="Acidic residues" evidence="1">
    <location>
        <begin position="355"/>
        <end position="369"/>
    </location>
</feature>
<keyword evidence="3" id="KW-1185">Reference proteome</keyword>
<name>A0AAE0G717_9CHLO</name>
<dbReference type="Proteomes" id="UP001190700">
    <property type="component" value="Unassembled WGS sequence"/>
</dbReference>
<feature type="compositionally biased region" description="Basic and acidic residues" evidence="1">
    <location>
        <begin position="1"/>
        <end position="10"/>
    </location>
</feature>
<comment type="caution">
    <text evidence="2">The sequence shown here is derived from an EMBL/GenBank/DDBJ whole genome shotgun (WGS) entry which is preliminary data.</text>
</comment>
<organism evidence="2 3">
    <name type="scientific">Cymbomonas tetramitiformis</name>
    <dbReference type="NCBI Taxonomy" id="36881"/>
    <lineage>
        <taxon>Eukaryota</taxon>
        <taxon>Viridiplantae</taxon>
        <taxon>Chlorophyta</taxon>
        <taxon>Pyramimonadophyceae</taxon>
        <taxon>Pyramimonadales</taxon>
        <taxon>Pyramimonadaceae</taxon>
        <taxon>Cymbomonas</taxon>
    </lineage>
</organism>